<keyword evidence="2" id="KW-1185">Reference proteome</keyword>
<sequence length="130" mass="14272">MLSATTVSARAAGAWRLYSHRAALSTVAIPASEAGQQTAAASNPALPYFVPRNSRGSLPVYSDIRNGGTRHLVLIRNVQGDIQALAREIRKRYSSPDHAAKVEVQHERHIVLSGGRWTRDVTEWLVQKGF</sequence>
<keyword evidence="1" id="KW-0687">Ribonucleoprotein</keyword>
<gene>
    <name evidence="1" type="ORF">K488DRAFT_42569</name>
</gene>
<dbReference type="Proteomes" id="UP000814128">
    <property type="component" value="Unassembled WGS sequence"/>
</dbReference>
<organism evidence="1 2">
    <name type="scientific">Vararia minispora EC-137</name>
    <dbReference type="NCBI Taxonomy" id="1314806"/>
    <lineage>
        <taxon>Eukaryota</taxon>
        <taxon>Fungi</taxon>
        <taxon>Dikarya</taxon>
        <taxon>Basidiomycota</taxon>
        <taxon>Agaricomycotina</taxon>
        <taxon>Agaricomycetes</taxon>
        <taxon>Russulales</taxon>
        <taxon>Lachnocladiaceae</taxon>
        <taxon>Vararia</taxon>
    </lineage>
</organism>
<evidence type="ECO:0000313" key="2">
    <source>
        <dbReference type="Proteomes" id="UP000814128"/>
    </source>
</evidence>
<name>A0ACB8QVA6_9AGAM</name>
<dbReference type="EMBL" id="MU273480">
    <property type="protein sequence ID" value="KAI0035743.1"/>
    <property type="molecule type" value="Genomic_DNA"/>
</dbReference>
<comment type="caution">
    <text evidence="1">The sequence shown here is derived from an EMBL/GenBank/DDBJ whole genome shotgun (WGS) entry which is preliminary data.</text>
</comment>
<keyword evidence="1" id="KW-0689">Ribosomal protein</keyword>
<accession>A0ACB8QVA6</accession>
<reference evidence="1" key="1">
    <citation type="submission" date="2021-02" db="EMBL/GenBank/DDBJ databases">
        <authorList>
            <consortium name="DOE Joint Genome Institute"/>
            <person name="Ahrendt S."/>
            <person name="Looney B.P."/>
            <person name="Miyauchi S."/>
            <person name="Morin E."/>
            <person name="Drula E."/>
            <person name="Courty P.E."/>
            <person name="Chicoki N."/>
            <person name="Fauchery L."/>
            <person name="Kohler A."/>
            <person name="Kuo A."/>
            <person name="Labutti K."/>
            <person name="Pangilinan J."/>
            <person name="Lipzen A."/>
            <person name="Riley R."/>
            <person name="Andreopoulos W."/>
            <person name="He G."/>
            <person name="Johnson J."/>
            <person name="Barry K.W."/>
            <person name="Grigoriev I.V."/>
            <person name="Nagy L."/>
            <person name="Hibbett D."/>
            <person name="Henrissat B."/>
            <person name="Matheny P.B."/>
            <person name="Labbe J."/>
            <person name="Martin F."/>
        </authorList>
    </citation>
    <scope>NUCLEOTIDE SEQUENCE</scope>
    <source>
        <strain evidence="1">EC-137</strain>
    </source>
</reference>
<protein>
    <submittedName>
        <fullName evidence="1">Mitochondrial large subunit ribosomal protein-domain-containing protein</fullName>
    </submittedName>
</protein>
<proteinExistence type="predicted"/>
<reference evidence="1" key="2">
    <citation type="journal article" date="2022" name="New Phytol.">
        <title>Evolutionary transition to the ectomycorrhizal habit in the genomes of a hyperdiverse lineage of mushroom-forming fungi.</title>
        <authorList>
            <person name="Looney B."/>
            <person name="Miyauchi S."/>
            <person name="Morin E."/>
            <person name="Drula E."/>
            <person name="Courty P.E."/>
            <person name="Kohler A."/>
            <person name="Kuo A."/>
            <person name="LaButti K."/>
            <person name="Pangilinan J."/>
            <person name="Lipzen A."/>
            <person name="Riley R."/>
            <person name="Andreopoulos W."/>
            <person name="He G."/>
            <person name="Johnson J."/>
            <person name="Nolan M."/>
            <person name="Tritt A."/>
            <person name="Barry K.W."/>
            <person name="Grigoriev I.V."/>
            <person name="Nagy L.G."/>
            <person name="Hibbett D."/>
            <person name="Henrissat B."/>
            <person name="Matheny P.B."/>
            <person name="Labbe J."/>
            <person name="Martin F.M."/>
        </authorList>
    </citation>
    <scope>NUCLEOTIDE SEQUENCE</scope>
    <source>
        <strain evidence="1">EC-137</strain>
    </source>
</reference>
<evidence type="ECO:0000313" key="1">
    <source>
        <dbReference type="EMBL" id="KAI0035743.1"/>
    </source>
</evidence>